<evidence type="ECO:0000313" key="2">
    <source>
        <dbReference type="Proteomes" id="UP000585474"/>
    </source>
</evidence>
<accession>A0A7J0G389</accession>
<organism evidence="1 2">
    <name type="scientific">Actinidia rufa</name>
    <dbReference type="NCBI Taxonomy" id="165716"/>
    <lineage>
        <taxon>Eukaryota</taxon>
        <taxon>Viridiplantae</taxon>
        <taxon>Streptophyta</taxon>
        <taxon>Embryophyta</taxon>
        <taxon>Tracheophyta</taxon>
        <taxon>Spermatophyta</taxon>
        <taxon>Magnoliopsida</taxon>
        <taxon>eudicotyledons</taxon>
        <taxon>Gunneridae</taxon>
        <taxon>Pentapetalae</taxon>
        <taxon>asterids</taxon>
        <taxon>Ericales</taxon>
        <taxon>Actinidiaceae</taxon>
        <taxon>Actinidia</taxon>
    </lineage>
</organism>
<keyword evidence="2" id="KW-1185">Reference proteome</keyword>
<proteinExistence type="predicted"/>
<comment type="caution">
    <text evidence="1">The sequence shown here is derived from an EMBL/GenBank/DDBJ whole genome shotgun (WGS) entry which is preliminary data.</text>
</comment>
<evidence type="ECO:0000313" key="1">
    <source>
        <dbReference type="EMBL" id="GFZ05241.1"/>
    </source>
</evidence>
<sequence>MSLPTLIQATATARDPILPRESIRSSQSSNSSQQPIAMFTVRVTAASNLVSAAALTTFPACSTALIDLPARADRRRKGIKYAALFPVELGRAPPLDCRVIESSSASSRGSSVGELIPTEMFKAKLHGERGNNGGRGSREAQGEYPLVPRTLGEMGIKLLTNAQTAAVGPSGQRLGQSLPASGEDCRDVAGGQARGLTSGWLEGQASFVYYDDAESQGDSQTVASGSEGFHRAELIPAWSFAML</sequence>
<gene>
    <name evidence="1" type="ORF">Acr_17g0008130</name>
</gene>
<dbReference type="EMBL" id="BJWL01000017">
    <property type="protein sequence ID" value="GFZ05241.1"/>
    <property type="molecule type" value="Genomic_DNA"/>
</dbReference>
<dbReference type="AlphaFoldDB" id="A0A7J0G389"/>
<protein>
    <submittedName>
        <fullName evidence="1">Uncharacterized protein</fullName>
    </submittedName>
</protein>
<reference evidence="1 2" key="1">
    <citation type="submission" date="2019-07" db="EMBL/GenBank/DDBJ databases">
        <title>De Novo Assembly of kiwifruit Actinidia rufa.</title>
        <authorList>
            <person name="Sugita-Konishi S."/>
            <person name="Sato K."/>
            <person name="Mori E."/>
            <person name="Abe Y."/>
            <person name="Kisaki G."/>
            <person name="Hamano K."/>
            <person name="Suezawa K."/>
            <person name="Otani M."/>
            <person name="Fukuda T."/>
            <person name="Manabe T."/>
            <person name="Gomi K."/>
            <person name="Tabuchi M."/>
            <person name="Akimitsu K."/>
            <person name="Kataoka I."/>
        </authorList>
    </citation>
    <scope>NUCLEOTIDE SEQUENCE [LARGE SCALE GENOMIC DNA]</scope>
    <source>
        <strain evidence="2">cv. Fuchu</strain>
    </source>
</reference>
<name>A0A7J0G389_9ERIC</name>
<dbReference type="Proteomes" id="UP000585474">
    <property type="component" value="Unassembled WGS sequence"/>
</dbReference>